<keyword evidence="2" id="KW-0472">Membrane</keyword>
<dbReference type="InterPro" id="IPR001995">
    <property type="entry name" value="Peptidase_A2_cat"/>
</dbReference>
<feature type="transmembrane region" description="Helical" evidence="2">
    <location>
        <begin position="67"/>
        <end position="83"/>
    </location>
</feature>
<dbReference type="Pfam" id="PF13650">
    <property type="entry name" value="Asp_protease_2"/>
    <property type="match status" value="1"/>
</dbReference>
<feature type="transmembrane region" description="Helical" evidence="2">
    <location>
        <begin position="36"/>
        <end position="55"/>
    </location>
</feature>
<sequence length="234" mass="24475">MNRIFWVLMAILGGALVLLLVNNDAGTTFGMANDDFAQAATLGAIAVLIAAGLVGRRIPMGEFTRNVALWLLAALVLVAGYQYRYELQDVASRVTAGLVPTSPVASFDAEGRATVMLDRALSGHFETTVRIDGKPVDVMIDTGASATVLTSADARHVGIDVDALSFTVPVSTANGTAQAARSVAGEITIGDITRHNVPMLVAQQGALGQSLLGMNFIGTLSGFDMRGGRLTLRD</sequence>
<keyword evidence="2" id="KW-1133">Transmembrane helix</keyword>
<reference evidence="4 5" key="1">
    <citation type="submission" date="2022-06" db="EMBL/GenBank/DDBJ databases">
        <title>Mesorhizobium sp. strain RP14 Genome sequencing and assembly.</title>
        <authorList>
            <person name="Kim I."/>
        </authorList>
    </citation>
    <scope>NUCLEOTIDE SEQUENCE [LARGE SCALE GENOMIC DNA]</scope>
    <source>
        <strain evidence="5">RP14(2022)</strain>
    </source>
</reference>
<dbReference type="Proteomes" id="UP001205906">
    <property type="component" value="Unassembled WGS sequence"/>
</dbReference>
<comment type="caution">
    <text evidence="4">The sequence shown here is derived from an EMBL/GenBank/DDBJ whole genome shotgun (WGS) entry which is preliminary data.</text>
</comment>
<gene>
    <name evidence="4" type="ORF">NGM99_20440</name>
</gene>
<dbReference type="SUPFAM" id="SSF50630">
    <property type="entry name" value="Acid proteases"/>
    <property type="match status" value="1"/>
</dbReference>
<dbReference type="PROSITE" id="PS00141">
    <property type="entry name" value="ASP_PROTEASE"/>
    <property type="match status" value="1"/>
</dbReference>
<dbReference type="CDD" id="cd05483">
    <property type="entry name" value="retropepsin_like_bacteria"/>
    <property type="match status" value="1"/>
</dbReference>
<dbReference type="InterPro" id="IPR001969">
    <property type="entry name" value="Aspartic_peptidase_AS"/>
</dbReference>
<dbReference type="RefSeq" id="WP_252822397.1">
    <property type="nucleotide sequence ID" value="NZ_JAMXQS010000010.1"/>
</dbReference>
<name>A0ABT1CDX6_9HYPH</name>
<dbReference type="Gene3D" id="2.40.70.10">
    <property type="entry name" value="Acid Proteases"/>
    <property type="match status" value="1"/>
</dbReference>
<accession>A0ABT1CDX6</accession>
<evidence type="ECO:0000256" key="2">
    <source>
        <dbReference type="SAM" id="Phobius"/>
    </source>
</evidence>
<dbReference type="EMBL" id="JAMXQS010000010">
    <property type="protein sequence ID" value="MCO6052161.1"/>
    <property type="molecule type" value="Genomic_DNA"/>
</dbReference>
<evidence type="ECO:0000259" key="3">
    <source>
        <dbReference type="PROSITE" id="PS50175"/>
    </source>
</evidence>
<protein>
    <submittedName>
        <fullName evidence="4">TIGR02281 family clan AA aspartic protease</fullName>
    </submittedName>
</protein>
<feature type="domain" description="Peptidase A2" evidence="3">
    <location>
        <begin position="136"/>
        <end position="216"/>
    </location>
</feature>
<evidence type="ECO:0000313" key="5">
    <source>
        <dbReference type="Proteomes" id="UP001205906"/>
    </source>
</evidence>
<keyword evidence="4" id="KW-0645">Protease</keyword>
<keyword evidence="5" id="KW-1185">Reference proteome</keyword>
<dbReference type="NCBIfam" id="TIGR02281">
    <property type="entry name" value="clan_AA_DTGA"/>
    <property type="match status" value="1"/>
</dbReference>
<dbReference type="GO" id="GO:0008233">
    <property type="term" value="F:peptidase activity"/>
    <property type="evidence" value="ECO:0007669"/>
    <property type="project" value="UniProtKB-KW"/>
</dbReference>
<keyword evidence="1" id="KW-0378">Hydrolase</keyword>
<dbReference type="PROSITE" id="PS50175">
    <property type="entry name" value="ASP_PROT_RETROV"/>
    <property type="match status" value="1"/>
</dbReference>
<proteinExistence type="predicted"/>
<dbReference type="InterPro" id="IPR034122">
    <property type="entry name" value="Retropepsin-like_bacterial"/>
</dbReference>
<evidence type="ECO:0000256" key="1">
    <source>
        <dbReference type="ARBA" id="ARBA00022801"/>
    </source>
</evidence>
<organism evidence="4 5">
    <name type="scientific">Mesorhizobium liriopis</name>
    <dbReference type="NCBI Taxonomy" id="2953882"/>
    <lineage>
        <taxon>Bacteria</taxon>
        <taxon>Pseudomonadati</taxon>
        <taxon>Pseudomonadota</taxon>
        <taxon>Alphaproteobacteria</taxon>
        <taxon>Hyphomicrobiales</taxon>
        <taxon>Phyllobacteriaceae</taxon>
        <taxon>Mesorhizobium</taxon>
    </lineage>
</organism>
<dbReference type="InterPro" id="IPR011969">
    <property type="entry name" value="Clan_AA_Asp_peptidase_C"/>
</dbReference>
<dbReference type="InterPro" id="IPR021109">
    <property type="entry name" value="Peptidase_aspartic_dom_sf"/>
</dbReference>
<dbReference type="GO" id="GO:0006508">
    <property type="term" value="P:proteolysis"/>
    <property type="evidence" value="ECO:0007669"/>
    <property type="project" value="UniProtKB-KW"/>
</dbReference>
<evidence type="ECO:0000313" key="4">
    <source>
        <dbReference type="EMBL" id="MCO6052161.1"/>
    </source>
</evidence>
<keyword evidence="2" id="KW-0812">Transmembrane</keyword>